<comment type="caution">
    <text evidence="2">The sequence shown here is derived from an EMBL/GenBank/DDBJ whole genome shotgun (WGS) entry which is preliminary data.</text>
</comment>
<keyword evidence="3" id="KW-1185">Reference proteome</keyword>
<gene>
    <name evidence="2" type="ORF">Acor_77910</name>
</gene>
<dbReference type="OrthoDB" id="9760324at2"/>
<dbReference type="GO" id="GO:0008289">
    <property type="term" value="F:lipid binding"/>
    <property type="evidence" value="ECO:0007669"/>
    <property type="project" value="UniProtKB-KW"/>
</dbReference>
<dbReference type="Gene3D" id="3.30.1180.10">
    <property type="match status" value="1"/>
</dbReference>
<dbReference type="Pfam" id="PF02645">
    <property type="entry name" value="DegV"/>
    <property type="match status" value="1"/>
</dbReference>
<dbReference type="NCBIfam" id="TIGR00762">
    <property type="entry name" value="DegV"/>
    <property type="match status" value="1"/>
</dbReference>
<dbReference type="Proteomes" id="UP000334990">
    <property type="component" value="Unassembled WGS sequence"/>
</dbReference>
<dbReference type="RefSeq" id="WP_155341698.1">
    <property type="nucleotide sequence ID" value="NZ_BAAABN010000030.1"/>
</dbReference>
<dbReference type="PANTHER" id="PTHR33434:SF2">
    <property type="entry name" value="FATTY ACID-BINDING PROTEIN TM_1468"/>
    <property type="match status" value="1"/>
</dbReference>
<dbReference type="InterPro" id="IPR043168">
    <property type="entry name" value="DegV_C"/>
</dbReference>
<accession>A0A5M3WF09</accession>
<dbReference type="InterPro" id="IPR003797">
    <property type="entry name" value="DegV"/>
</dbReference>
<dbReference type="SUPFAM" id="SSF82549">
    <property type="entry name" value="DAK1/DegV-like"/>
    <property type="match status" value="1"/>
</dbReference>
<keyword evidence="1" id="KW-0446">Lipid-binding</keyword>
<evidence type="ECO:0000313" key="2">
    <source>
        <dbReference type="EMBL" id="GES05723.1"/>
    </source>
</evidence>
<evidence type="ECO:0000313" key="3">
    <source>
        <dbReference type="Proteomes" id="UP000334990"/>
    </source>
</evidence>
<evidence type="ECO:0000256" key="1">
    <source>
        <dbReference type="ARBA" id="ARBA00023121"/>
    </source>
</evidence>
<protein>
    <submittedName>
        <fullName evidence="2">DegV domain-containing protein</fullName>
    </submittedName>
</protein>
<dbReference type="EMBL" id="BLAD01000110">
    <property type="protein sequence ID" value="GES05723.1"/>
    <property type="molecule type" value="Genomic_DNA"/>
</dbReference>
<dbReference type="PANTHER" id="PTHR33434">
    <property type="entry name" value="DEGV DOMAIN-CONTAINING PROTEIN DR_1986-RELATED"/>
    <property type="match status" value="1"/>
</dbReference>
<sequence length="280" mass="28750">MSVVVVTDSSAYLEPAEAARWGITVVPLQVIIGGREFDDGPQIDAEGVATALQEWQPVTTSRPAPQRFADAYEAAAAHGATGIASVHLSGEMSGTLDAARIAANDALIPVEVIDSRSIAMGLGFPVLAAASAAAQGATLAEVAATARTTAATTQSFFYVNTLDYLRRGGRIGPAATLLGAALAIKPLLQLTDGSITLLEKVRTTTRALARLEDLATSAAGDTLVNVAIQHLATPTQADTLATHLTARIPKLNRMLTVEVGAAIAAHTGPGMLAVTISPQP</sequence>
<dbReference type="Gene3D" id="3.40.50.10170">
    <property type="match status" value="1"/>
</dbReference>
<proteinExistence type="predicted"/>
<reference evidence="2 3" key="1">
    <citation type="submission" date="2019-10" db="EMBL/GenBank/DDBJ databases">
        <title>Whole genome shotgun sequence of Acrocarpospora corrugata NBRC 13972.</title>
        <authorList>
            <person name="Ichikawa N."/>
            <person name="Kimura A."/>
            <person name="Kitahashi Y."/>
            <person name="Komaki H."/>
            <person name="Oguchi A."/>
        </authorList>
    </citation>
    <scope>NUCLEOTIDE SEQUENCE [LARGE SCALE GENOMIC DNA]</scope>
    <source>
        <strain evidence="2 3">NBRC 13972</strain>
    </source>
</reference>
<dbReference type="InterPro" id="IPR050270">
    <property type="entry name" value="DegV_domain_contain"/>
</dbReference>
<name>A0A5M3WF09_9ACTN</name>
<organism evidence="2 3">
    <name type="scientific">Acrocarpospora corrugata</name>
    <dbReference type="NCBI Taxonomy" id="35763"/>
    <lineage>
        <taxon>Bacteria</taxon>
        <taxon>Bacillati</taxon>
        <taxon>Actinomycetota</taxon>
        <taxon>Actinomycetes</taxon>
        <taxon>Streptosporangiales</taxon>
        <taxon>Streptosporangiaceae</taxon>
        <taxon>Acrocarpospora</taxon>
    </lineage>
</organism>
<dbReference type="AlphaFoldDB" id="A0A5M3WF09"/>
<dbReference type="PROSITE" id="PS51482">
    <property type="entry name" value="DEGV"/>
    <property type="match status" value="1"/>
</dbReference>